<keyword evidence="2" id="KW-1185">Reference proteome</keyword>
<dbReference type="Proteomes" id="UP000030763">
    <property type="component" value="Unassembled WGS sequence"/>
</dbReference>
<dbReference type="VEuPathDB" id="ToxoDB:EMWEY_00048020"/>
<reference evidence="1" key="1">
    <citation type="submission" date="2013-10" db="EMBL/GenBank/DDBJ databases">
        <title>Genomic analysis of the causative agents of coccidiosis in chickens.</title>
        <authorList>
            <person name="Reid A.J."/>
            <person name="Blake D."/>
            <person name="Billington K."/>
            <person name="Browne H."/>
            <person name="Dunn M."/>
            <person name="Hung S."/>
            <person name="Kawahara F."/>
            <person name="Miranda-Saavedra D."/>
            <person name="Mourier T."/>
            <person name="Nagra H."/>
            <person name="Otto T.D."/>
            <person name="Rawlings N."/>
            <person name="Sanchez A."/>
            <person name="Sanders M."/>
            <person name="Subramaniam C."/>
            <person name="Tay Y."/>
            <person name="Dear P."/>
            <person name="Doerig C."/>
            <person name="Gruber A."/>
            <person name="Parkinson J."/>
            <person name="Shirley M."/>
            <person name="Wan K.L."/>
            <person name="Berriman M."/>
            <person name="Tomley F."/>
            <person name="Pain A."/>
        </authorList>
    </citation>
    <scope>NUCLEOTIDE SEQUENCE [LARGE SCALE GENOMIC DNA]</scope>
    <source>
        <strain evidence="1">Weybridge</strain>
    </source>
</reference>
<evidence type="ECO:0000313" key="2">
    <source>
        <dbReference type="Proteomes" id="UP000030763"/>
    </source>
</evidence>
<accession>U6M902</accession>
<protein>
    <submittedName>
        <fullName evidence="1">Uncharacterized protein</fullName>
    </submittedName>
</protein>
<dbReference type="GeneID" id="25338788"/>
<name>U6M902_EIMMA</name>
<dbReference type="RefSeq" id="XP_013334783.1">
    <property type="nucleotide sequence ID" value="XM_013479329.1"/>
</dbReference>
<gene>
    <name evidence="1" type="ORF">EMWEY_00048020</name>
</gene>
<reference evidence="1" key="2">
    <citation type="submission" date="2013-10" db="EMBL/GenBank/DDBJ databases">
        <authorList>
            <person name="Aslett M."/>
        </authorList>
    </citation>
    <scope>NUCLEOTIDE SEQUENCE [LARGE SCALE GENOMIC DNA]</scope>
    <source>
        <strain evidence="1">Weybridge</strain>
    </source>
</reference>
<evidence type="ECO:0000313" key="1">
    <source>
        <dbReference type="EMBL" id="CDJ58135.1"/>
    </source>
</evidence>
<organism evidence="1 2">
    <name type="scientific">Eimeria maxima</name>
    <name type="common">Coccidian parasite</name>
    <dbReference type="NCBI Taxonomy" id="5804"/>
    <lineage>
        <taxon>Eukaryota</taxon>
        <taxon>Sar</taxon>
        <taxon>Alveolata</taxon>
        <taxon>Apicomplexa</taxon>
        <taxon>Conoidasida</taxon>
        <taxon>Coccidia</taxon>
        <taxon>Eucoccidiorida</taxon>
        <taxon>Eimeriorina</taxon>
        <taxon>Eimeriidae</taxon>
        <taxon>Eimeria</taxon>
    </lineage>
</organism>
<proteinExistence type="predicted"/>
<dbReference type="EMBL" id="HG719494">
    <property type="protein sequence ID" value="CDJ58135.1"/>
    <property type="molecule type" value="Genomic_DNA"/>
</dbReference>
<sequence>MQGGPPAVLGGPLLLHYKVPSSSLLKECGVKPGGSVHPSIEWQEAGAQVVQEVQHFMSVANFSDSIYRRLLDEEEAEDTPQHTSDP</sequence>
<dbReference type="AlphaFoldDB" id="U6M902"/>